<reference evidence="1 2" key="1">
    <citation type="submission" date="2022-12" db="EMBL/GenBank/DDBJ databases">
        <title>Chromosome-level genome of Tegillarca granosa.</title>
        <authorList>
            <person name="Kim J."/>
        </authorList>
    </citation>
    <scope>NUCLEOTIDE SEQUENCE [LARGE SCALE GENOMIC DNA]</scope>
    <source>
        <strain evidence="1">Teg-2019</strain>
        <tissue evidence="1">Adductor muscle</tissue>
    </source>
</reference>
<protein>
    <submittedName>
        <fullName evidence="1">Uncharacterized protein</fullName>
    </submittedName>
</protein>
<proteinExistence type="predicted"/>
<name>A0ABQ9EHB6_TEGGR</name>
<evidence type="ECO:0000313" key="2">
    <source>
        <dbReference type="Proteomes" id="UP001217089"/>
    </source>
</evidence>
<keyword evidence="2" id="KW-1185">Reference proteome</keyword>
<accession>A0ABQ9EHB6</accession>
<evidence type="ECO:0000313" key="1">
    <source>
        <dbReference type="EMBL" id="KAJ8303236.1"/>
    </source>
</evidence>
<dbReference type="EMBL" id="JARBDR010000917">
    <property type="protein sequence ID" value="KAJ8303236.1"/>
    <property type="molecule type" value="Genomic_DNA"/>
</dbReference>
<dbReference type="Proteomes" id="UP001217089">
    <property type="component" value="Unassembled WGS sequence"/>
</dbReference>
<sequence length="60" mass="7174">MLLLHQTVEKNIFLLFHLRYQYENKTILSYCCIIFKSSLHNKSEITKQQGQEEVEEIPGF</sequence>
<organism evidence="1 2">
    <name type="scientific">Tegillarca granosa</name>
    <name type="common">Malaysian cockle</name>
    <name type="synonym">Anadara granosa</name>
    <dbReference type="NCBI Taxonomy" id="220873"/>
    <lineage>
        <taxon>Eukaryota</taxon>
        <taxon>Metazoa</taxon>
        <taxon>Spiralia</taxon>
        <taxon>Lophotrochozoa</taxon>
        <taxon>Mollusca</taxon>
        <taxon>Bivalvia</taxon>
        <taxon>Autobranchia</taxon>
        <taxon>Pteriomorphia</taxon>
        <taxon>Arcoida</taxon>
        <taxon>Arcoidea</taxon>
        <taxon>Arcidae</taxon>
        <taxon>Tegillarca</taxon>
    </lineage>
</organism>
<comment type="caution">
    <text evidence="1">The sequence shown here is derived from an EMBL/GenBank/DDBJ whole genome shotgun (WGS) entry which is preliminary data.</text>
</comment>
<gene>
    <name evidence="1" type="ORF">KUTeg_019632</name>
</gene>